<dbReference type="Proteomes" id="UP000236998">
    <property type="component" value="Unassembled WGS sequence"/>
</dbReference>
<name>A0ABD6V6Z7_9PSED</name>
<accession>A0ABD6V6Z7</accession>
<organism evidence="1 2">
    <name type="scientific">Pseudomonas syringae group genomosp. 3</name>
    <dbReference type="NCBI Taxonomy" id="251701"/>
    <lineage>
        <taxon>Bacteria</taxon>
        <taxon>Pseudomonadati</taxon>
        <taxon>Pseudomonadota</taxon>
        <taxon>Gammaproteobacteria</taxon>
        <taxon>Pseudomonadales</taxon>
        <taxon>Pseudomonadaceae</taxon>
        <taxon>Pseudomonas</taxon>
    </lineage>
</organism>
<gene>
    <name evidence="1" type="ORF">BKM07_20955</name>
</gene>
<dbReference type="AlphaFoldDB" id="A0ABD6V6Z7"/>
<dbReference type="SUPFAM" id="SSF116960">
    <property type="entry name" value="YfbU-like"/>
    <property type="match status" value="1"/>
</dbReference>
<dbReference type="EMBL" id="MLET01000018">
    <property type="protein sequence ID" value="POD65744.1"/>
    <property type="molecule type" value="Genomic_DNA"/>
</dbReference>
<protein>
    <submittedName>
        <fullName evidence="1">Uncharacterized protein</fullName>
    </submittedName>
</protein>
<reference evidence="1 2" key="1">
    <citation type="submission" date="2016-10" db="EMBL/GenBank/DDBJ databases">
        <title>Comparative genomics of Pseudomonas syringae.</title>
        <authorList>
            <person name="Hulin M.T."/>
        </authorList>
    </citation>
    <scope>NUCLEOTIDE SEQUENCE [LARGE SCALE GENOMIC DNA]</scope>
    <source>
        <strain evidence="1 2">9643</strain>
    </source>
</reference>
<dbReference type="Gene3D" id="1.10.3190.10">
    <property type="entry name" value="yfbu gene product, domain 2"/>
    <property type="match status" value="1"/>
</dbReference>
<proteinExistence type="predicted"/>
<evidence type="ECO:0000313" key="1">
    <source>
        <dbReference type="EMBL" id="POD65744.1"/>
    </source>
</evidence>
<evidence type="ECO:0000313" key="2">
    <source>
        <dbReference type="Proteomes" id="UP000236998"/>
    </source>
</evidence>
<sequence length="211" mass="23910">MDDLFAHVGSSTVQTDLILNGFKTGNEWIVDLELDGLLNKEPTTSITDARFVLATLEMWDLFEHALEGFDEEQIAVVLAETEGEIALRETGKTAPPRELRFSGFDAENETDFIKIADFIINTMQKFPRFKGRDLRCGRQGSNEHYLKKLDYHKNLVPLLIDRNPSAEEVRTFTLQRASIALEEFLALSEMCSGLMIPDTHLGENIARYRGV</sequence>
<comment type="caution">
    <text evidence="1">The sequence shown here is derived from an EMBL/GenBank/DDBJ whole genome shotgun (WGS) entry which is preliminary data.</text>
</comment>
<dbReference type="InterPro" id="IPR023146">
    <property type="entry name" value="YfbU_alpha-helical_sf"/>
</dbReference>